<evidence type="ECO:0000313" key="3">
    <source>
        <dbReference type="Proteomes" id="UP000688137"/>
    </source>
</evidence>
<feature type="transmembrane region" description="Helical" evidence="1">
    <location>
        <begin position="57"/>
        <end position="77"/>
    </location>
</feature>
<keyword evidence="3" id="KW-1185">Reference proteome</keyword>
<keyword evidence="1" id="KW-1133">Transmembrane helix</keyword>
<gene>
    <name evidence="2" type="ORF">PPRIM_AZ9-3.1.T0940092</name>
</gene>
<evidence type="ECO:0000256" key="1">
    <source>
        <dbReference type="SAM" id="Phobius"/>
    </source>
</evidence>
<reference evidence="2" key="1">
    <citation type="submission" date="2021-01" db="EMBL/GenBank/DDBJ databases">
        <authorList>
            <consortium name="Genoscope - CEA"/>
            <person name="William W."/>
        </authorList>
    </citation>
    <scope>NUCLEOTIDE SEQUENCE</scope>
</reference>
<dbReference type="OMA" id="QWDQVIT"/>
<accession>A0A8S1NKS3</accession>
<feature type="transmembrane region" description="Helical" evidence="1">
    <location>
        <begin position="30"/>
        <end position="51"/>
    </location>
</feature>
<dbReference type="EMBL" id="CAJJDM010000097">
    <property type="protein sequence ID" value="CAD8093857.1"/>
    <property type="molecule type" value="Genomic_DNA"/>
</dbReference>
<dbReference type="AlphaFoldDB" id="A0A8S1NKS3"/>
<proteinExistence type="predicted"/>
<evidence type="ECO:0000313" key="2">
    <source>
        <dbReference type="EMBL" id="CAD8093857.1"/>
    </source>
</evidence>
<evidence type="ECO:0008006" key="4">
    <source>
        <dbReference type="Google" id="ProtNLM"/>
    </source>
</evidence>
<keyword evidence="1" id="KW-0812">Transmembrane</keyword>
<comment type="caution">
    <text evidence="2">The sequence shown here is derived from an EMBL/GenBank/DDBJ whole genome shotgun (WGS) entry which is preliminary data.</text>
</comment>
<keyword evidence="1" id="KW-0472">Membrane</keyword>
<feature type="transmembrane region" description="Helical" evidence="1">
    <location>
        <begin position="156"/>
        <end position="174"/>
    </location>
</feature>
<dbReference type="Proteomes" id="UP000688137">
    <property type="component" value="Unassembled WGS sequence"/>
</dbReference>
<organism evidence="2 3">
    <name type="scientific">Paramecium primaurelia</name>
    <dbReference type="NCBI Taxonomy" id="5886"/>
    <lineage>
        <taxon>Eukaryota</taxon>
        <taxon>Sar</taxon>
        <taxon>Alveolata</taxon>
        <taxon>Ciliophora</taxon>
        <taxon>Intramacronucleata</taxon>
        <taxon>Oligohymenophorea</taxon>
        <taxon>Peniculida</taxon>
        <taxon>Parameciidae</taxon>
        <taxon>Paramecium</taxon>
    </lineage>
</organism>
<sequence>MLNKFTLQFKDKQLEEKYQNYQLLSNRLPLFKHLTLGLSVAGIIRFCQILISGDSKLWFIYVLFIIAVISLGTFVLIKKKNIRIALVIINHLIILTSLEIDNQCSPHYYYLRGASMMCIHLVIFLQGEFIDAFFSIIIITTIRLLTIFLQDSIFPYPSMVIAIILIGYLLYIIYKNNLAFRSQFQLSCLDNQWDQVITTLIDDPYLLINFNESNLSFKFKKSNKFQFNCENELDLKLFLRNTKLIEGKNSLEQFLFKSIQDCIFEDTNQQLKQQIQIIHDKKEFTLQYSIFLGVQPLILIQVLKFCKIQIIEDKKFIKLESSYQFKYKKLLSIVYKRLNKMMKKKSTFIIIHSMYKQILYFYLMELCEQSSQQIIYTFKLQSVLKKIKMIYNYRSIQIYNSISSNIMGNKSILCLILIDVIEQLTTHNIKISCSQLNENEYQIKIEGVINEKAQNLIYKRLKTQEWFFKKFTIDQSCIKLILWKDLPEIEGQGITK</sequence>
<protein>
    <recommendedName>
        <fullName evidence="4">Transmembrane protein</fullName>
    </recommendedName>
</protein>
<name>A0A8S1NKS3_PARPR</name>